<evidence type="ECO:0000313" key="1">
    <source>
        <dbReference type="EMBL" id="BAL56307.1"/>
    </source>
</evidence>
<reference evidence="1" key="1">
    <citation type="journal article" date="2005" name="Environ. Microbiol.">
        <title>Genetic and functional properties of uncultivated thermophilic crenarchaeotes from a subsurface gold mine as revealed by analysis of genome fragments.</title>
        <authorList>
            <person name="Nunoura T."/>
            <person name="Hirayama H."/>
            <person name="Takami H."/>
            <person name="Oida H."/>
            <person name="Nishi S."/>
            <person name="Shimamura S."/>
            <person name="Suzuki Y."/>
            <person name="Inagaki F."/>
            <person name="Takai K."/>
            <person name="Nealson K.H."/>
            <person name="Horikoshi K."/>
        </authorList>
    </citation>
    <scope>NUCLEOTIDE SEQUENCE</scope>
</reference>
<dbReference type="EMBL" id="AP011743">
    <property type="protein sequence ID" value="BAL56307.1"/>
    <property type="molecule type" value="Genomic_DNA"/>
</dbReference>
<sequence>MWYITVKTKLERSRLFRRVEIVGAKVRAQITADLFLDIYYDPTSHSYSYAVIDMNLPEPGDKRLFGWDDYPHEHVPEIRRLKSYPHHFQRRQDSEWVFEESPMRGDVEREIPLVIKHIRAYLRRRTSR</sequence>
<protein>
    <submittedName>
        <fullName evidence="1">Hypothetical conserved protein</fullName>
    </submittedName>
</protein>
<organism evidence="1">
    <name type="scientific">uncultured Acetothermia bacterium</name>
    <dbReference type="NCBI Taxonomy" id="236499"/>
    <lineage>
        <taxon>Bacteria</taxon>
        <taxon>Candidatus Bipolaricaulota</taxon>
        <taxon>environmental samples</taxon>
    </lineage>
</organism>
<reference evidence="1" key="2">
    <citation type="journal article" date="2012" name="PLoS ONE">
        <title>A Deeply Branching Thermophilic Bacterium with an Ancient Acetyl-CoA Pathway Dominates a Subsurface Ecosystem.</title>
        <authorList>
            <person name="Takami H."/>
            <person name="Noguchi H."/>
            <person name="Takaki Y."/>
            <person name="Uchiyama I."/>
            <person name="Toyoda A."/>
            <person name="Nishi S."/>
            <person name="Chee G.-J."/>
            <person name="Arai W."/>
            <person name="Nunoura T."/>
            <person name="Itoh T."/>
            <person name="Hattori M."/>
            <person name="Takai K."/>
        </authorList>
    </citation>
    <scope>NUCLEOTIDE SEQUENCE</scope>
</reference>
<proteinExistence type="predicted"/>
<gene>
    <name evidence="1" type="ORF">HGMM_F36B04C10</name>
</gene>
<name>H5SJH1_9BACT</name>
<dbReference type="AlphaFoldDB" id="H5SJH1"/>
<accession>H5SJH1</accession>